<feature type="compositionally biased region" description="Polar residues" evidence="1">
    <location>
        <begin position="238"/>
        <end position="249"/>
    </location>
</feature>
<dbReference type="EMBL" id="JAKUCV010001383">
    <property type="protein sequence ID" value="KAJ4846598.1"/>
    <property type="molecule type" value="Genomic_DNA"/>
</dbReference>
<dbReference type="InterPro" id="IPR040256">
    <property type="entry name" value="At4g02000-like"/>
</dbReference>
<comment type="caution">
    <text evidence="2">The sequence shown here is derived from an EMBL/GenBank/DDBJ whole genome shotgun (WGS) entry which is preliminary data.</text>
</comment>
<proteinExistence type="predicted"/>
<feature type="region of interest" description="Disordered" evidence="1">
    <location>
        <begin position="129"/>
        <end position="200"/>
    </location>
</feature>
<evidence type="ECO:0000313" key="3">
    <source>
        <dbReference type="Proteomes" id="UP001141552"/>
    </source>
</evidence>
<sequence length="274" mass="29768">MYALLNGPWQILGHTLSVQLWTPQFRATVGGITRAVVWVQFPDLDPSRYHPRILSALGRLVGRPLKTDVKTENIERGQYARVTVEVDLSQPLKGKVELDREELRVSYEGLPQVYFSCGCFGHQTVACPQRQSKPSAPAATASAQPTSTTTNPATPASSTGTESSPAFGEWMVVPKRTPRWNRKESGPVTHPRSSPQLQGSRFHNLAVDEGDGQPEILNGATLNGKAPASYAPLHIKTQPATGFKSSFNTPHPHGKGPAGQTQKHMDPSKLPPQA</sequence>
<evidence type="ECO:0008006" key="4">
    <source>
        <dbReference type="Google" id="ProtNLM"/>
    </source>
</evidence>
<accession>A0A9Q0JLW1</accession>
<name>A0A9Q0JLW1_9ROSI</name>
<dbReference type="OrthoDB" id="1924068at2759"/>
<organism evidence="2 3">
    <name type="scientific">Turnera subulata</name>
    <dbReference type="NCBI Taxonomy" id="218843"/>
    <lineage>
        <taxon>Eukaryota</taxon>
        <taxon>Viridiplantae</taxon>
        <taxon>Streptophyta</taxon>
        <taxon>Embryophyta</taxon>
        <taxon>Tracheophyta</taxon>
        <taxon>Spermatophyta</taxon>
        <taxon>Magnoliopsida</taxon>
        <taxon>eudicotyledons</taxon>
        <taxon>Gunneridae</taxon>
        <taxon>Pentapetalae</taxon>
        <taxon>rosids</taxon>
        <taxon>fabids</taxon>
        <taxon>Malpighiales</taxon>
        <taxon>Passifloraceae</taxon>
        <taxon>Turnera</taxon>
    </lineage>
</organism>
<feature type="compositionally biased region" description="Polar residues" evidence="1">
    <location>
        <begin position="191"/>
        <end position="200"/>
    </location>
</feature>
<reference evidence="2" key="1">
    <citation type="submission" date="2022-02" db="EMBL/GenBank/DDBJ databases">
        <authorList>
            <person name="Henning P.M."/>
            <person name="McCubbin A.G."/>
            <person name="Shore J.S."/>
        </authorList>
    </citation>
    <scope>NUCLEOTIDE SEQUENCE</scope>
    <source>
        <strain evidence="2">F60SS</strain>
        <tissue evidence="2">Leaves</tissue>
    </source>
</reference>
<feature type="region of interest" description="Disordered" evidence="1">
    <location>
        <begin position="237"/>
        <end position="274"/>
    </location>
</feature>
<dbReference type="AlphaFoldDB" id="A0A9Q0JLW1"/>
<dbReference type="PANTHER" id="PTHR31286:SF99">
    <property type="entry name" value="DUF4283 DOMAIN-CONTAINING PROTEIN"/>
    <property type="match status" value="1"/>
</dbReference>
<dbReference type="Proteomes" id="UP001141552">
    <property type="component" value="Unassembled WGS sequence"/>
</dbReference>
<gene>
    <name evidence="2" type="ORF">Tsubulata_042261</name>
</gene>
<evidence type="ECO:0000256" key="1">
    <source>
        <dbReference type="SAM" id="MobiDB-lite"/>
    </source>
</evidence>
<evidence type="ECO:0000313" key="2">
    <source>
        <dbReference type="EMBL" id="KAJ4846598.1"/>
    </source>
</evidence>
<feature type="compositionally biased region" description="Low complexity" evidence="1">
    <location>
        <begin position="134"/>
        <end position="159"/>
    </location>
</feature>
<keyword evidence="3" id="KW-1185">Reference proteome</keyword>
<reference evidence="2" key="2">
    <citation type="journal article" date="2023" name="Plants (Basel)">
        <title>Annotation of the Turnera subulata (Passifloraceae) Draft Genome Reveals the S-Locus Evolved after the Divergence of Turneroideae from Passifloroideae in a Stepwise Manner.</title>
        <authorList>
            <person name="Henning P.M."/>
            <person name="Roalson E.H."/>
            <person name="Mir W."/>
            <person name="McCubbin A.G."/>
            <person name="Shore J.S."/>
        </authorList>
    </citation>
    <scope>NUCLEOTIDE SEQUENCE</scope>
    <source>
        <strain evidence="2">F60SS</strain>
    </source>
</reference>
<dbReference type="PANTHER" id="PTHR31286">
    <property type="entry name" value="GLYCINE-RICH CELL WALL STRUCTURAL PROTEIN 1.8-LIKE"/>
    <property type="match status" value="1"/>
</dbReference>
<protein>
    <recommendedName>
        <fullName evidence="4">DUF4283 domain-containing protein</fullName>
    </recommendedName>
</protein>